<feature type="compositionally biased region" description="Basic and acidic residues" evidence="2">
    <location>
        <begin position="383"/>
        <end position="398"/>
    </location>
</feature>
<dbReference type="InterPro" id="IPR000504">
    <property type="entry name" value="RRM_dom"/>
</dbReference>
<feature type="compositionally biased region" description="Basic and acidic residues" evidence="2">
    <location>
        <begin position="419"/>
        <end position="429"/>
    </location>
</feature>
<protein>
    <submittedName>
        <fullName evidence="4">POLY(A) BINDING PROTEIN 8</fullName>
    </submittedName>
</protein>
<dbReference type="GO" id="GO:0003723">
    <property type="term" value="F:RNA binding"/>
    <property type="evidence" value="ECO:0007669"/>
    <property type="project" value="UniProtKB-UniRule"/>
</dbReference>
<dbReference type="AlphaFoldDB" id="A0A0P1BDR3"/>
<evidence type="ECO:0000313" key="5">
    <source>
        <dbReference type="Proteomes" id="UP000054845"/>
    </source>
</evidence>
<name>A0A0P1BDR3_9BASI</name>
<proteinExistence type="predicted"/>
<dbReference type="PROSITE" id="PS50102">
    <property type="entry name" value="RRM"/>
    <property type="match status" value="1"/>
</dbReference>
<dbReference type="Pfam" id="PF00076">
    <property type="entry name" value="RRM_1"/>
    <property type="match status" value="1"/>
</dbReference>
<feature type="region of interest" description="Disordered" evidence="2">
    <location>
        <begin position="516"/>
        <end position="540"/>
    </location>
</feature>
<organism evidence="4 5">
    <name type="scientific">Ceraceosorus bombacis</name>
    <dbReference type="NCBI Taxonomy" id="401625"/>
    <lineage>
        <taxon>Eukaryota</taxon>
        <taxon>Fungi</taxon>
        <taxon>Dikarya</taxon>
        <taxon>Basidiomycota</taxon>
        <taxon>Ustilaginomycotina</taxon>
        <taxon>Exobasidiomycetes</taxon>
        <taxon>Ceraceosorales</taxon>
        <taxon>Ceraceosoraceae</taxon>
        <taxon>Ceraceosorus</taxon>
    </lineage>
</organism>
<evidence type="ECO:0000256" key="1">
    <source>
        <dbReference type="PROSITE-ProRule" id="PRU00176"/>
    </source>
</evidence>
<feature type="region of interest" description="Disordered" evidence="2">
    <location>
        <begin position="383"/>
        <end position="453"/>
    </location>
</feature>
<dbReference type="SMART" id="SM00360">
    <property type="entry name" value="RRM"/>
    <property type="match status" value="1"/>
</dbReference>
<keyword evidence="1" id="KW-0694">RNA-binding</keyword>
<keyword evidence="5" id="KW-1185">Reference proteome</keyword>
<feature type="compositionally biased region" description="Polar residues" evidence="2">
    <location>
        <begin position="518"/>
        <end position="531"/>
    </location>
</feature>
<evidence type="ECO:0000256" key="2">
    <source>
        <dbReference type="SAM" id="MobiDB-lite"/>
    </source>
</evidence>
<evidence type="ECO:0000313" key="4">
    <source>
        <dbReference type="EMBL" id="CEH13428.1"/>
    </source>
</evidence>
<evidence type="ECO:0000259" key="3">
    <source>
        <dbReference type="PROSITE" id="PS50102"/>
    </source>
</evidence>
<feature type="domain" description="RRM" evidence="3">
    <location>
        <begin position="52"/>
        <end position="131"/>
    </location>
</feature>
<dbReference type="InterPro" id="IPR035979">
    <property type="entry name" value="RBD_domain_sf"/>
</dbReference>
<dbReference type="CDD" id="cd00590">
    <property type="entry name" value="RRM_SF"/>
    <property type="match status" value="1"/>
</dbReference>
<dbReference type="InterPro" id="IPR012677">
    <property type="entry name" value="Nucleotide-bd_a/b_plait_sf"/>
</dbReference>
<sequence length="540" mass="60750">MPCYNRLVQVHAFGNRRARRDGEAARNLDFARMDSLPKTDQVCLGNNKAYFHLVYVRGPHHVMHEATLRGWFSSIGAVVARRFPRSSREHRYLAYCFVTFANAEQAQRAIARYLQSEMWGGGRLNAEPDRSDRKALELSQRILDGAEQDVDRAVFEQHRGYIFQAKVEAVEAEAVTIAIEARNLLTSYPKIARLVVTITKRGDKSFRRSVLREDLLQEPCSLTVPLDGQQNEIINVIVEPRYYGAQSGVEVSPLPPLIGFVLHIRGGLVRTARSRRLPELKPPTNRDLSAVSFREERNYAPVELAERTSPSQSISQRLAAAIPGSAETSVSLVDRISDAALPGSADTRVLLVDSISEKRAREPESRHSDEGWCSQKPEVGERCIEREDADSREGDSARKRMRRLPVEDAPSPHGYRRSAIVEEKSDPSKEPGLAPSSPYSRAYEPPSPPFVAKMHSRNTSELRSAGPLNPQKTLIDKEALQAENERLREEIAVVRLKREHEGLLLQLEEERELAKIANSPTKSQTIPTPLSTLKRRSHSR</sequence>
<dbReference type="Proteomes" id="UP000054845">
    <property type="component" value="Unassembled WGS sequence"/>
</dbReference>
<reference evidence="4 5" key="1">
    <citation type="submission" date="2014-09" db="EMBL/GenBank/DDBJ databases">
        <authorList>
            <person name="Magalhaes I.L.F."/>
            <person name="Oliveira U."/>
            <person name="Santos F.R."/>
            <person name="Vidigal T.H.D.A."/>
            <person name="Brescovit A.D."/>
            <person name="Santos A.J."/>
        </authorList>
    </citation>
    <scope>NUCLEOTIDE SEQUENCE [LARGE SCALE GENOMIC DNA]</scope>
</reference>
<dbReference type="Gene3D" id="3.30.70.330">
    <property type="match status" value="1"/>
</dbReference>
<dbReference type="EMBL" id="CCYA01000217">
    <property type="protein sequence ID" value="CEH13428.1"/>
    <property type="molecule type" value="Genomic_DNA"/>
</dbReference>
<dbReference type="SUPFAM" id="SSF54928">
    <property type="entry name" value="RNA-binding domain, RBD"/>
    <property type="match status" value="1"/>
</dbReference>
<accession>A0A0P1BDR3</accession>
<dbReference type="OrthoDB" id="252020at2759"/>